<sequence>MDAYDTAQRADSYYQRVINAPAGKWVRVTCKYGCKESRRKTWEQLLLMLDLFGHKYETPKANHFSIRLRVEKVFKPQTASVIKAFQAIVDDIPDPLPDYYHQLLEAYLK</sequence>
<organism evidence="1 2">
    <name type="scientific">Stenotrophomonas phage Philippe</name>
    <dbReference type="NCBI Taxonomy" id="2859655"/>
    <lineage>
        <taxon>Viruses</taxon>
        <taxon>Duplodnaviria</taxon>
        <taxon>Heunggongvirae</taxon>
        <taxon>Uroviricota</taxon>
        <taxon>Caudoviricetes</taxon>
        <taxon>Schitoviridae</taxon>
        <taxon>Philippevirus</taxon>
        <taxon>Philippevirus philippe</taxon>
    </lineage>
</organism>
<protein>
    <submittedName>
        <fullName evidence="1">Uncharacterized protein</fullName>
    </submittedName>
</protein>
<accession>A0AAE8BI34</accession>
<dbReference type="EMBL" id="MZ326861">
    <property type="protein sequence ID" value="QYW02229.1"/>
    <property type="molecule type" value="Genomic_DNA"/>
</dbReference>
<gene>
    <name evidence="1" type="ORF">CPT_Philippe_030</name>
</gene>
<evidence type="ECO:0000313" key="1">
    <source>
        <dbReference type="EMBL" id="QYW02229.1"/>
    </source>
</evidence>
<proteinExistence type="predicted"/>
<reference evidence="1" key="1">
    <citation type="submission" date="2021-06" db="EMBL/GenBank/DDBJ databases">
        <title>Complete genome sequence of Stenotrophomonas maltophilia phage Philippe.</title>
        <authorList>
            <person name="Vallavanatt I."/>
            <person name="Bartz M."/>
            <person name="Clark J."/>
            <person name="Burrowes B."/>
            <person name="Liu M."/>
            <person name="Gill J."/>
        </authorList>
    </citation>
    <scope>NUCLEOTIDE SEQUENCE</scope>
</reference>
<name>A0AAE8BI34_9CAUD</name>
<keyword evidence="2" id="KW-1185">Reference proteome</keyword>
<evidence type="ECO:0000313" key="2">
    <source>
        <dbReference type="Proteomes" id="UP000827261"/>
    </source>
</evidence>
<dbReference type="Proteomes" id="UP000827261">
    <property type="component" value="Segment"/>
</dbReference>